<dbReference type="UniPathway" id="UPA00067">
    <property type="reaction ID" value="UER00122"/>
</dbReference>
<evidence type="ECO:0000256" key="7">
    <source>
        <dbReference type="ARBA" id="ARBA00023315"/>
    </source>
</evidence>
<keyword evidence="13" id="KW-1185">Reference proteome</keyword>
<dbReference type="KEGG" id="sve:SVEN_0226"/>
<dbReference type="InterPro" id="IPR012772">
    <property type="entry name" value="Ectoine_EctA"/>
</dbReference>
<evidence type="ECO:0000313" key="12">
    <source>
        <dbReference type="EMBL" id="CCA53513.1"/>
    </source>
</evidence>
<dbReference type="NCBIfam" id="TIGR02406">
    <property type="entry name" value="ectoine_EctA"/>
    <property type="match status" value="1"/>
</dbReference>
<gene>
    <name evidence="9" type="primary">ectA</name>
    <name evidence="12" type="ordered locus">SVEN_0226</name>
</gene>
<dbReference type="Proteomes" id="UP000006854">
    <property type="component" value="Chromosome"/>
</dbReference>
<dbReference type="PATRIC" id="fig|953739.5.peg.5798"/>
<evidence type="ECO:0000256" key="9">
    <source>
        <dbReference type="RuleBase" id="RU365045"/>
    </source>
</evidence>
<dbReference type="CDD" id="cd04301">
    <property type="entry name" value="NAT_SF"/>
    <property type="match status" value="1"/>
</dbReference>
<dbReference type="InterPro" id="IPR000182">
    <property type="entry name" value="GNAT_dom"/>
</dbReference>
<dbReference type="eggNOG" id="COG0456">
    <property type="taxonomic scope" value="Bacteria"/>
</dbReference>
<evidence type="ECO:0000256" key="8">
    <source>
        <dbReference type="ARBA" id="ARBA00048924"/>
    </source>
</evidence>
<dbReference type="RefSeq" id="WP_015031433.1">
    <property type="nucleotide sequence ID" value="NC_018750.1"/>
</dbReference>
<dbReference type="SUPFAM" id="SSF55729">
    <property type="entry name" value="Acyl-CoA N-acyltransferases (Nat)"/>
    <property type="match status" value="1"/>
</dbReference>
<evidence type="ECO:0000256" key="5">
    <source>
        <dbReference type="ARBA" id="ARBA00017935"/>
    </source>
</evidence>
<dbReference type="Gene3D" id="3.40.630.30">
    <property type="match status" value="1"/>
</dbReference>
<dbReference type="GO" id="GO:0019491">
    <property type="term" value="P:ectoine biosynthetic process"/>
    <property type="evidence" value="ECO:0007669"/>
    <property type="project" value="UniProtKB-UniPathway"/>
</dbReference>
<evidence type="ECO:0000313" key="13">
    <source>
        <dbReference type="Proteomes" id="UP000006854"/>
    </source>
</evidence>
<feature type="region of interest" description="Disordered" evidence="10">
    <location>
        <begin position="1"/>
        <end position="26"/>
    </location>
</feature>
<evidence type="ECO:0000256" key="2">
    <source>
        <dbReference type="ARBA" id="ARBA00004978"/>
    </source>
</evidence>
<reference evidence="12 13" key="1">
    <citation type="journal article" date="2011" name="BMC Genomics">
        <title>Genome-wide analysis of the role of GlnR in Streptomyces venezuelae provides new insights into global nitrogen regulation in actinomycetes.</title>
        <authorList>
            <person name="Pullan S.T."/>
            <person name="Bibb M.J."/>
            <person name="Merrick M."/>
        </authorList>
    </citation>
    <scope>NUCLEOTIDE SEQUENCE [LARGE SCALE GENOMIC DNA]</scope>
    <source>
        <strain evidence="13">ATCC 10712 / CBS 650.69 / DSM 40230 / JCM 4526 / NBRC 13096 / PD 04745</strain>
    </source>
</reference>
<comment type="function">
    <text evidence="1 9">Catalyzes the acetylation of L-2,4-diaminobutyrate (DABA) to gamma-N-acetyl-alpha,gamma-diaminobutyric acid (ADABA) with acetyl coenzyme A.</text>
</comment>
<dbReference type="EC" id="2.3.1.178" evidence="4 9"/>
<accession>F2R5K2</accession>
<keyword evidence="6 9" id="KW-0808">Transferase</keyword>
<comment type="pathway">
    <text evidence="2 9">Amine and polyamine biosynthesis; ectoine biosynthesis; L-ectoine from L-aspartate 4-semialdehyde: step 2/3.</text>
</comment>
<comment type="catalytic activity">
    <reaction evidence="8 9">
        <text>L-2,4-diaminobutanoate + acetyl-CoA = (2S)-4-acetamido-2-aminobutanoate + CoA + H(+)</text>
        <dbReference type="Rhea" id="RHEA:16901"/>
        <dbReference type="ChEBI" id="CHEBI:15378"/>
        <dbReference type="ChEBI" id="CHEBI:57287"/>
        <dbReference type="ChEBI" id="CHEBI:57288"/>
        <dbReference type="ChEBI" id="CHEBI:58761"/>
        <dbReference type="ChEBI" id="CHEBI:58929"/>
        <dbReference type="EC" id="2.3.1.178"/>
    </reaction>
</comment>
<evidence type="ECO:0000256" key="10">
    <source>
        <dbReference type="SAM" id="MobiDB-lite"/>
    </source>
</evidence>
<dbReference type="InterPro" id="IPR016181">
    <property type="entry name" value="Acyl_CoA_acyltransferase"/>
</dbReference>
<dbReference type="OrthoDB" id="2436196at2"/>
<dbReference type="AlphaFoldDB" id="F2R5K2"/>
<protein>
    <recommendedName>
        <fullName evidence="5 9">L-2,4-diaminobutyric acid acetyltransferase</fullName>
        <shortName evidence="9">DABA acetyltransferase</shortName>
        <ecNumber evidence="4 9">2.3.1.178</ecNumber>
    </recommendedName>
</protein>
<evidence type="ECO:0000256" key="6">
    <source>
        <dbReference type="ARBA" id="ARBA00022679"/>
    </source>
</evidence>
<dbReference type="STRING" id="953739.SVEN_0226"/>
<dbReference type="GO" id="GO:0033816">
    <property type="term" value="F:diaminobutyrate acetyltransferase activity"/>
    <property type="evidence" value="ECO:0007669"/>
    <property type="project" value="UniProtKB-EC"/>
</dbReference>
<dbReference type="GeneID" id="51860833"/>
<evidence type="ECO:0000256" key="1">
    <source>
        <dbReference type="ARBA" id="ARBA00003741"/>
    </source>
</evidence>
<dbReference type="PROSITE" id="PS51186">
    <property type="entry name" value="GNAT"/>
    <property type="match status" value="1"/>
</dbReference>
<evidence type="ECO:0000256" key="3">
    <source>
        <dbReference type="ARBA" id="ARBA00010712"/>
    </source>
</evidence>
<dbReference type="EMBL" id="FR845719">
    <property type="protein sequence ID" value="CCA53513.1"/>
    <property type="molecule type" value="Genomic_DNA"/>
</dbReference>
<evidence type="ECO:0000256" key="4">
    <source>
        <dbReference type="ARBA" id="ARBA00012355"/>
    </source>
</evidence>
<dbReference type="HOGENOM" id="CLU_111896_0_0_11"/>
<comment type="similarity">
    <text evidence="3 9">Belongs to the acetyltransferase family. EctA subfamily.</text>
</comment>
<dbReference type="Pfam" id="PF00583">
    <property type="entry name" value="Acetyltransf_1"/>
    <property type="match status" value="1"/>
</dbReference>
<proteinExistence type="inferred from homology"/>
<name>F2R5K2_STRVP</name>
<organism evidence="12 13">
    <name type="scientific">Streptomyces venezuelae (strain ATCC 10712 / CBS 650.69 / DSM 40230 / JCM 4526 / NBRC 13096 / PD 04745)</name>
    <dbReference type="NCBI Taxonomy" id="953739"/>
    <lineage>
        <taxon>Bacteria</taxon>
        <taxon>Bacillati</taxon>
        <taxon>Actinomycetota</taxon>
        <taxon>Actinomycetes</taxon>
        <taxon>Kitasatosporales</taxon>
        <taxon>Streptomycetaceae</taxon>
        <taxon>Streptomyces</taxon>
    </lineage>
</organism>
<sequence length="183" mass="19707">MTTARTTTTRTPTTRTTTPIRTTPPTVEDGAELWRIARGSGELDLNSPYSYLLWCRDFADTTTVARDTSGRPVGFVTGYLRPDAPDTLFVWQIAVEGSRRGTGVAGTLLDALSAQVAAEHGVSRVEATVTPGNVASDRLFRSYARRHGAQLTQEVLFPSAAFPAAGHESEVLYRIGPLGRPAS</sequence>
<feature type="domain" description="N-acetyltransferase" evidence="11">
    <location>
        <begin position="20"/>
        <end position="175"/>
    </location>
</feature>
<evidence type="ECO:0000259" key="11">
    <source>
        <dbReference type="PROSITE" id="PS51186"/>
    </source>
</evidence>
<keyword evidence="7 9" id="KW-0012">Acyltransferase</keyword>